<dbReference type="PANTHER" id="PTHR47487">
    <property type="entry name" value="OS06G0651300 PROTEIN-RELATED"/>
    <property type="match status" value="1"/>
</dbReference>
<dbReference type="AlphaFoldDB" id="A0A5P1FPE9"/>
<dbReference type="Gramene" id="ONK78849">
    <property type="protein sequence ID" value="ONK78849"/>
    <property type="gene ID" value="A4U43_C01F200"/>
</dbReference>
<dbReference type="SUPFAM" id="SSF57667">
    <property type="entry name" value="beta-beta-alpha zinc fingers"/>
    <property type="match status" value="3"/>
</dbReference>
<keyword evidence="4" id="KW-1185">Reference proteome</keyword>
<evidence type="ECO:0000313" key="3">
    <source>
        <dbReference type="EMBL" id="ONK78849.1"/>
    </source>
</evidence>
<dbReference type="EMBL" id="CM007381">
    <property type="protein sequence ID" value="ONK78849.1"/>
    <property type="molecule type" value="Genomic_DNA"/>
</dbReference>
<dbReference type="GO" id="GO:0008270">
    <property type="term" value="F:zinc ion binding"/>
    <property type="evidence" value="ECO:0007669"/>
    <property type="project" value="InterPro"/>
</dbReference>
<feature type="compositionally biased region" description="Basic and acidic residues" evidence="1">
    <location>
        <begin position="218"/>
        <end position="229"/>
    </location>
</feature>
<dbReference type="InterPro" id="IPR013087">
    <property type="entry name" value="Znf_C2H2_type"/>
</dbReference>
<dbReference type="SMART" id="SM00355">
    <property type="entry name" value="ZnF_C2H2"/>
    <property type="match status" value="3"/>
</dbReference>
<evidence type="ECO:0000259" key="2">
    <source>
        <dbReference type="PROSITE" id="PS00028"/>
    </source>
</evidence>
<dbReference type="PANTHER" id="PTHR47487:SF8">
    <property type="entry name" value="OS08G0270900 PROTEIN"/>
    <property type="match status" value="1"/>
</dbReference>
<feature type="region of interest" description="Disordered" evidence="1">
    <location>
        <begin position="87"/>
        <end position="106"/>
    </location>
</feature>
<organism evidence="3 4">
    <name type="scientific">Asparagus officinalis</name>
    <name type="common">Garden asparagus</name>
    <dbReference type="NCBI Taxonomy" id="4686"/>
    <lineage>
        <taxon>Eukaryota</taxon>
        <taxon>Viridiplantae</taxon>
        <taxon>Streptophyta</taxon>
        <taxon>Embryophyta</taxon>
        <taxon>Tracheophyta</taxon>
        <taxon>Spermatophyta</taxon>
        <taxon>Magnoliopsida</taxon>
        <taxon>Liliopsida</taxon>
        <taxon>Asparagales</taxon>
        <taxon>Asparagaceae</taxon>
        <taxon>Asparagoideae</taxon>
        <taxon>Asparagus</taxon>
    </lineage>
</organism>
<proteinExistence type="predicted"/>
<dbReference type="Gene3D" id="3.30.160.60">
    <property type="entry name" value="Classic Zinc Finger"/>
    <property type="match status" value="3"/>
</dbReference>
<dbReference type="SMART" id="SM00451">
    <property type="entry name" value="ZnF_U1"/>
    <property type="match status" value="3"/>
</dbReference>
<gene>
    <name evidence="3" type="ORF">A4U43_C01F200</name>
</gene>
<dbReference type="GO" id="GO:0003676">
    <property type="term" value="F:nucleic acid binding"/>
    <property type="evidence" value="ECO:0007669"/>
    <property type="project" value="InterPro"/>
</dbReference>
<evidence type="ECO:0000256" key="1">
    <source>
        <dbReference type="SAM" id="MobiDB-lite"/>
    </source>
</evidence>
<dbReference type="InterPro" id="IPR003604">
    <property type="entry name" value="Matrin/U1-like-C_Znf_C2H2"/>
</dbReference>
<feature type="region of interest" description="Disordered" evidence="1">
    <location>
        <begin position="206"/>
        <end position="260"/>
    </location>
</feature>
<protein>
    <recommendedName>
        <fullName evidence="2">C2H2-type domain-containing protein</fullName>
    </recommendedName>
</protein>
<evidence type="ECO:0000313" key="4">
    <source>
        <dbReference type="Proteomes" id="UP000243459"/>
    </source>
</evidence>
<dbReference type="Proteomes" id="UP000243459">
    <property type="component" value="Chromosome 1"/>
</dbReference>
<dbReference type="Pfam" id="PF12874">
    <property type="entry name" value="zf-met"/>
    <property type="match status" value="3"/>
</dbReference>
<dbReference type="InterPro" id="IPR036236">
    <property type="entry name" value="Znf_C2H2_sf"/>
</dbReference>
<name>A0A5P1FPE9_ASPOF</name>
<accession>A0A5P1FPE9</accession>
<sequence length="314" mass="35074">MMFSSSSPPAAFSAERKWLLKPEGCIGLEGPMRSRAELEELEKELYAERIKAEILTLRISQRRMLEEEARHDLEVSCAVTTEQLRRSREPSQIQVTQGPNDKVTETKRKLPRKIAGPSNNLKLKPDWSCALCQVSITSEKALNDHLQGKKHQAKVAVELSSIKKAPELPLLENKSHNHRSSSTPTPTQENWSCTACGVRTTSVHDLNSHLKGKKHKAKVAELKSNKKSSEPASLQKGSRDRSPTPTYKPTGQVKQGPKGGSKVMFLVDGKLHEVLEEGVFLWCTLCNVKCNSDDVMIQHFGGKKHLAEESRRGR</sequence>
<feature type="domain" description="C2H2-type" evidence="2">
    <location>
        <begin position="129"/>
        <end position="151"/>
    </location>
</feature>
<feature type="compositionally biased region" description="Polar residues" evidence="1">
    <location>
        <begin position="180"/>
        <end position="191"/>
    </location>
</feature>
<feature type="compositionally biased region" description="Polar residues" evidence="1">
    <location>
        <begin position="90"/>
        <end position="99"/>
    </location>
</feature>
<feature type="compositionally biased region" description="Polar residues" evidence="1">
    <location>
        <begin position="243"/>
        <end position="253"/>
    </location>
</feature>
<dbReference type="PROSITE" id="PS00028">
    <property type="entry name" value="ZINC_FINGER_C2H2_1"/>
    <property type="match status" value="1"/>
</dbReference>
<reference evidence="4" key="1">
    <citation type="journal article" date="2017" name="Nat. Commun.">
        <title>The asparagus genome sheds light on the origin and evolution of a young Y chromosome.</title>
        <authorList>
            <person name="Harkess A."/>
            <person name="Zhou J."/>
            <person name="Xu C."/>
            <person name="Bowers J.E."/>
            <person name="Van der Hulst R."/>
            <person name="Ayyampalayam S."/>
            <person name="Mercati F."/>
            <person name="Riccardi P."/>
            <person name="McKain M.R."/>
            <person name="Kakrana A."/>
            <person name="Tang H."/>
            <person name="Ray J."/>
            <person name="Groenendijk J."/>
            <person name="Arikit S."/>
            <person name="Mathioni S.M."/>
            <person name="Nakano M."/>
            <person name="Shan H."/>
            <person name="Telgmann-Rauber A."/>
            <person name="Kanno A."/>
            <person name="Yue Z."/>
            <person name="Chen H."/>
            <person name="Li W."/>
            <person name="Chen Y."/>
            <person name="Xu X."/>
            <person name="Zhang Y."/>
            <person name="Luo S."/>
            <person name="Chen H."/>
            <person name="Gao J."/>
            <person name="Mao Z."/>
            <person name="Pires J.C."/>
            <person name="Luo M."/>
            <person name="Kudrna D."/>
            <person name="Wing R.A."/>
            <person name="Meyers B.C."/>
            <person name="Yi K."/>
            <person name="Kong H."/>
            <person name="Lavrijsen P."/>
            <person name="Sunseri F."/>
            <person name="Falavigna A."/>
            <person name="Ye Y."/>
            <person name="Leebens-Mack J.H."/>
            <person name="Chen G."/>
        </authorList>
    </citation>
    <scope>NUCLEOTIDE SEQUENCE [LARGE SCALE GENOMIC DNA]</scope>
    <source>
        <strain evidence="4">cv. DH0086</strain>
    </source>
</reference>
<feature type="region of interest" description="Disordered" evidence="1">
    <location>
        <begin position="168"/>
        <end position="191"/>
    </location>
</feature>